<keyword evidence="3" id="KW-1185">Reference proteome</keyword>
<evidence type="ECO:0000256" key="1">
    <source>
        <dbReference type="SAM" id="MobiDB-lite"/>
    </source>
</evidence>
<dbReference type="OMA" id="MTDSIFG"/>
<dbReference type="Proteomes" id="UP000217790">
    <property type="component" value="Unassembled WGS sequence"/>
</dbReference>
<feature type="compositionally biased region" description="Polar residues" evidence="1">
    <location>
        <begin position="90"/>
        <end position="125"/>
    </location>
</feature>
<dbReference type="EMBL" id="KZ293658">
    <property type="protein sequence ID" value="PBK92640.1"/>
    <property type="molecule type" value="Genomic_DNA"/>
</dbReference>
<protein>
    <submittedName>
        <fullName evidence="2">Uncharacterized protein</fullName>
    </submittedName>
</protein>
<dbReference type="InParanoid" id="A0A2H3DEU1"/>
<accession>A0A2H3DEU1</accession>
<evidence type="ECO:0000313" key="2">
    <source>
        <dbReference type="EMBL" id="PBK92640.1"/>
    </source>
</evidence>
<name>A0A2H3DEU1_ARMGA</name>
<organism evidence="2 3">
    <name type="scientific">Armillaria gallica</name>
    <name type="common">Bulbous honey fungus</name>
    <name type="synonym">Armillaria bulbosa</name>
    <dbReference type="NCBI Taxonomy" id="47427"/>
    <lineage>
        <taxon>Eukaryota</taxon>
        <taxon>Fungi</taxon>
        <taxon>Dikarya</taxon>
        <taxon>Basidiomycota</taxon>
        <taxon>Agaricomycotina</taxon>
        <taxon>Agaricomycetes</taxon>
        <taxon>Agaricomycetidae</taxon>
        <taxon>Agaricales</taxon>
        <taxon>Marasmiineae</taxon>
        <taxon>Physalacriaceae</taxon>
        <taxon>Armillaria</taxon>
    </lineage>
</organism>
<gene>
    <name evidence="2" type="ORF">ARMGADRAFT_168529</name>
</gene>
<feature type="region of interest" description="Disordered" evidence="1">
    <location>
        <begin position="59"/>
        <end position="139"/>
    </location>
</feature>
<dbReference type="AlphaFoldDB" id="A0A2H3DEU1"/>
<proteinExistence type="predicted"/>
<dbReference type="OrthoDB" id="1875751at2759"/>
<evidence type="ECO:0000313" key="3">
    <source>
        <dbReference type="Proteomes" id="UP000217790"/>
    </source>
</evidence>
<sequence length="139" mass="14958">MNSVLYNNMPKANNASRPSVTVTVDTTFFTTNMSNKIAAIDSDLYGDIYGDDESEFVVETEDQPMSNATTTTTTMTADESSGSLPAKPSGSMSYSAQIAQQFSTYQQTPSQERQPGPSSIPTMTDSIFGKKPSEMHDAG</sequence>
<reference evidence="3" key="1">
    <citation type="journal article" date="2017" name="Nat. Ecol. Evol.">
        <title>Genome expansion and lineage-specific genetic innovations in the forest pathogenic fungi Armillaria.</title>
        <authorList>
            <person name="Sipos G."/>
            <person name="Prasanna A.N."/>
            <person name="Walter M.C."/>
            <person name="O'Connor E."/>
            <person name="Balint B."/>
            <person name="Krizsan K."/>
            <person name="Kiss B."/>
            <person name="Hess J."/>
            <person name="Varga T."/>
            <person name="Slot J."/>
            <person name="Riley R."/>
            <person name="Boka B."/>
            <person name="Rigling D."/>
            <person name="Barry K."/>
            <person name="Lee J."/>
            <person name="Mihaltcheva S."/>
            <person name="LaButti K."/>
            <person name="Lipzen A."/>
            <person name="Waldron R."/>
            <person name="Moloney N.M."/>
            <person name="Sperisen C."/>
            <person name="Kredics L."/>
            <person name="Vagvoelgyi C."/>
            <person name="Patrignani A."/>
            <person name="Fitzpatrick D."/>
            <person name="Nagy I."/>
            <person name="Doyle S."/>
            <person name="Anderson J.B."/>
            <person name="Grigoriev I.V."/>
            <person name="Gueldener U."/>
            <person name="Muensterkoetter M."/>
            <person name="Nagy L.G."/>
        </authorList>
    </citation>
    <scope>NUCLEOTIDE SEQUENCE [LARGE SCALE GENOMIC DNA]</scope>
    <source>
        <strain evidence="3">Ar21-2</strain>
    </source>
</reference>